<name>A0ABX0LD81_9BURK</name>
<dbReference type="InterPro" id="IPR001647">
    <property type="entry name" value="HTH_TetR"/>
</dbReference>
<dbReference type="Proteomes" id="UP000785613">
    <property type="component" value="Unassembled WGS sequence"/>
</dbReference>
<protein>
    <submittedName>
        <fullName evidence="4">TetR/AcrR family transcriptional regulator</fullName>
    </submittedName>
</protein>
<evidence type="ECO:0000256" key="2">
    <source>
        <dbReference type="PROSITE-ProRule" id="PRU00335"/>
    </source>
</evidence>
<dbReference type="Gene3D" id="1.10.357.10">
    <property type="entry name" value="Tetracycline Repressor, domain 2"/>
    <property type="match status" value="1"/>
</dbReference>
<comment type="caution">
    <text evidence="4">The sequence shown here is derived from an EMBL/GenBank/DDBJ whole genome shotgun (WGS) entry which is preliminary data.</text>
</comment>
<gene>
    <name evidence="4" type="ORF">F0185_04330</name>
</gene>
<dbReference type="InterPro" id="IPR009057">
    <property type="entry name" value="Homeodomain-like_sf"/>
</dbReference>
<evidence type="ECO:0000313" key="5">
    <source>
        <dbReference type="Proteomes" id="UP000785613"/>
    </source>
</evidence>
<keyword evidence="1 2" id="KW-0238">DNA-binding</keyword>
<dbReference type="SUPFAM" id="SSF46689">
    <property type="entry name" value="Homeodomain-like"/>
    <property type="match status" value="1"/>
</dbReference>
<keyword evidence="5" id="KW-1185">Reference proteome</keyword>
<evidence type="ECO:0000256" key="1">
    <source>
        <dbReference type="ARBA" id="ARBA00023125"/>
    </source>
</evidence>
<dbReference type="PROSITE" id="PS50977">
    <property type="entry name" value="HTH_TETR_2"/>
    <property type="match status" value="1"/>
</dbReference>
<proteinExistence type="predicted"/>
<dbReference type="Pfam" id="PF00440">
    <property type="entry name" value="TetR_N"/>
    <property type="match status" value="1"/>
</dbReference>
<reference evidence="4 5" key="1">
    <citation type="submission" date="2019-09" db="EMBL/GenBank/DDBJ databases">
        <title>Taxonomy of Antarctic Massilia spp.: description of Massilia rubra sp. nov., Massilia aquatica sp. nov., Massilia mucilaginosa sp. nov., Massilia frigida sp. nov. isolated from streams, lakes and regoliths.</title>
        <authorList>
            <person name="Holochova P."/>
            <person name="Sedlacek I."/>
            <person name="Kralova S."/>
            <person name="Maslanova I."/>
            <person name="Busse H.-J."/>
            <person name="Stankova E."/>
            <person name="Vrbovska V."/>
            <person name="Kovarovic V."/>
            <person name="Bartak M."/>
            <person name="Svec P."/>
            <person name="Pantucek R."/>
        </authorList>
    </citation>
    <scope>NUCLEOTIDE SEQUENCE [LARGE SCALE GENOMIC DNA]</scope>
    <source>
        <strain evidence="4 5">CCM 8692</strain>
    </source>
</reference>
<dbReference type="EMBL" id="VUYU01000002">
    <property type="protein sequence ID" value="NHZ32816.1"/>
    <property type="molecule type" value="Genomic_DNA"/>
</dbReference>
<evidence type="ECO:0000259" key="3">
    <source>
        <dbReference type="PROSITE" id="PS50977"/>
    </source>
</evidence>
<sequence length="222" mass="24899">MASKRSLKRLVRYALLPLAIPRDMASFTSSIGVAKTIRYDDGMDDKKNRQSWLGAGLQALADDGPEGLRIMTIAQKMGVTKGSFYWHFKNLEDYQSALMEEWEQVHTQQVMDIVDQEDVDVGSKLGKLFTGGPPHLFTLGRAIRAWSMTNEQVRQVQERVDRKRVDYVAHLLTDIGWPADQAPVIARWNYCAFIGHAAIGAPEMSEAEIGIVVQLLTPPRKG</sequence>
<accession>A0ABX0LD81</accession>
<feature type="DNA-binding region" description="H-T-H motif" evidence="2">
    <location>
        <begin position="69"/>
        <end position="88"/>
    </location>
</feature>
<organism evidence="4 5">
    <name type="scientific">Massilia rubra</name>
    <dbReference type="NCBI Taxonomy" id="2607910"/>
    <lineage>
        <taxon>Bacteria</taxon>
        <taxon>Pseudomonadati</taxon>
        <taxon>Pseudomonadota</taxon>
        <taxon>Betaproteobacteria</taxon>
        <taxon>Burkholderiales</taxon>
        <taxon>Oxalobacteraceae</taxon>
        <taxon>Telluria group</taxon>
        <taxon>Massilia</taxon>
    </lineage>
</organism>
<feature type="domain" description="HTH tetR-type" evidence="3">
    <location>
        <begin position="46"/>
        <end position="106"/>
    </location>
</feature>
<evidence type="ECO:0000313" key="4">
    <source>
        <dbReference type="EMBL" id="NHZ32816.1"/>
    </source>
</evidence>